<proteinExistence type="predicted"/>
<accession>A0ACC5ZVB7</accession>
<evidence type="ECO:0000313" key="2">
    <source>
        <dbReference type="Proteomes" id="UP001203036"/>
    </source>
</evidence>
<sequence>MTSRSLKTTTAILTVLSLMQPATAMAQVRSDPGNGNNRVISNPGERGDPANIGDRAKNDRAKNDRANNRANDRSTVRSFQEICDEAMISDARACEILLRERLLVAEGKAELAADRAEKAVAKAEAAEKSADVAKPTEMGAARIEATRLKGMADVATARARVAAETVETLTRETEAAAKVAENAEIDADVKTQADADAAAQVADDKARADANAAAKAQVDAQSEAEADAAAAEKAEALVTADLSQEDAADPETAQPLATSNAQDCLAQVLNPDGTIRCLDDLTPGSIAAVAADADTETQGEVVTETVTESTHRSSSEEFSEWTPEEQAERAASGDADAEVGATAQTDSGMSDLEKAGLFVLGAVAVGAILSNGQRVETNTGDRVIVQDDDGSYQVLKDDDALLRQPGSEVRTERFNDGSTRTTVTREDGTKIVTIRDSTGRALRRLSIAPDGREYLLIDDTRSYEPVVVRQLPRPAEDAFDYREASDAATLRQALIAAERNDIGRSFSLRQVREYSEVRQLAPVINLQAVTFATNSAALQPSQAERLRQMGLLMRELIAEDPTELFLVEGHTDAVGGAGYNLLLSDRRAESVALAFNEYFGVPTQNMIVQGYGERYLKIPTQQAERVNRRVAVRRITTLLQRN</sequence>
<organism evidence="1 2">
    <name type="scientific">Lutimaribacter degradans</name>
    <dbReference type="NCBI Taxonomy" id="2945989"/>
    <lineage>
        <taxon>Bacteria</taxon>
        <taxon>Pseudomonadati</taxon>
        <taxon>Pseudomonadota</taxon>
        <taxon>Alphaproteobacteria</taxon>
        <taxon>Rhodobacterales</taxon>
        <taxon>Roseobacteraceae</taxon>
        <taxon>Lutimaribacter</taxon>
    </lineage>
</organism>
<name>A0ACC5ZVB7_9RHOB</name>
<dbReference type="EMBL" id="JAMQGO010000002">
    <property type="protein sequence ID" value="MCM2561696.1"/>
    <property type="molecule type" value="Genomic_DNA"/>
</dbReference>
<protein>
    <submittedName>
        <fullName evidence="1">OmpA family protein</fullName>
    </submittedName>
</protein>
<comment type="caution">
    <text evidence="1">The sequence shown here is derived from an EMBL/GenBank/DDBJ whole genome shotgun (WGS) entry which is preliminary data.</text>
</comment>
<evidence type="ECO:0000313" key="1">
    <source>
        <dbReference type="EMBL" id="MCM2561696.1"/>
    </source>
</evidence>
<keyword evidence="2" id="KW-1185">Reference proteome</keyword>
<reference evidence="1" key="1">
    <citation type="submission" date="2022-06" db="EMBL/GenBank/DDBJ databases">
        <title>Lutimaribacter sp. EGI FJ00013, a novel bacterium isolated from a salt lake sediment enrichment.</title>
        <authorList>
            <person name="Gao L."/>
            <person name="Fang B.-Z."/>
            <person name="Li W.-J."/>
        </authorList>
    </citation>
    <scope>NUCLEOTIDE SEQUENCE</scope>
    <source>
        <strain evidence="1">EGI FJ00013</strain>
    </source>
</reference>
<dbReference type="Proteomes" id="UP001203036">
    <property type="component" value="Unassembled WGS sequence"/>
</dbReference>
<gene>
    <name evidence="1" type="ORF">M8744_06020</name>
</gene>